<organism evidence="1 2">
    <name type="scientific">Colletotrichum phormii</name>
    <dbReference type="NCBI Taxonomy" id="359342"/>
    <lineage>
        <taxon>Eukaryota</taxon>
        <taxon>Fungi</taxon>
        <taxon>Dikarya</taxon>
        <taxon>Ascomycota</taxon>
        <taxon>Pezizomycotina</taxon>
        <taxon>Sordariomycetes</taxon>
        <taxon>Hypocreomycetidae</taxon>
        <taxon>Glomerellales</taxon>
        <taxon>Glomerellaceae</taxon>
        <taxon>Colletotrichum</taxon>
        <taxon>Colletotrichum acutatum species complex</taxon>
    </lineage>
</organism>
<dbReference type="RefSeq" id="XP_060441679.1">
    <property type="nucleotide sequence ID" value="XM_060591032.1"/>
</dbReference>
<dbReference type="GeneID" id="85475894"/>
<name>A0AAI9ZJD2_9PEZI</name>
<evidence type="ECO:0000313" key="1">
    <source>
        <dbReference type="EMBL" id="KAK1625684.1"/>
    </source>
</evidence>
<protein>
    <submittedName>
        <fullName evidence="1">Uncharacterized protein</fullName>
    </submittedName>
</protein>
<reference evidence="1" key="1">
    <citation type="submission" date="2021-06" db="EMBL/GenBank/DDBJ databases">
        <title>Comparative genomics, transcriptomics and evolutionary studies reveal genomic signatures of adaptation to plant cell wall in hemibiotrophic fungi.</title>
        <authorList>
            <consortium name="DOE Joint Genome Institute"/>
            <person name="Baroncelli R."/>
            <person name="Diaz J.F."/>
            <person name="Benocci T."/>
            <person name="Peng M."/>
            <person name="Battaglia E."/>
            <person name="Haridas S."/>
            <person name="Andreopoulos W."/>
            <person name="Labutti K."/>
            <person name="Pangilinan J."/>
            <person name="Floch G.L."/>
            <person name="Makela M.R."/>
            <person name="Henrissat B."/>
            <person name="Grigoriev I.V."/>
            <person name="Crouch J.A."/>
            <person name="De Vries R.P."/>
            <person name="Sukno S.A."/>
            <person name="Thon M.R."/>
        </authorList>
    </citation>
    <scope>NUCLEOTIDE SEQUENCE</scope>
    <source>
        <strain evidence="1">CBS 102054</strain>
    </source>
</reference>
<evidence type="ECO:0000313" key="2">
    <source>
        <dbReference type="Proteomes" id="UP001243989"/>
    </source>
</evidence>
<proteinExistence type="predicted"/>
<keyword evidence="2" id="KW-1185">Reference proteome</keyword>
<comment type="caution">
    <text evidence="1">The sequence shown here is derived from an EMBL/GenBank/DDBJ whole genome shotgun (WGS) entry which is preliminary data.</text>
</comment>
<accession>A0AAI9ZJD2</accession>
<dbReference type="Proteomes" id="UP001243989">
    <property type="component" value="Unassembled WGS sequence"/>
</dbReference>
<dbReference type="AlphaFoldDB" id="A0AAI9ZJD2"/>
<gene>
    <name evidence="1" type="ORF">BDP81DRAFT_435213</name>
</gene>
<dbReference type="EMBL" id="JAHMHQ010000019">
    <property type="protein sequence ID" value="KAK1625684.1"/>
    <property type="molecule type" value="Genomic_DNA"/>
</dbReference>
<sequence length="169" mass="18791">MTTETREGEGREATHLHRRSWNCGCKICPGCPRSYTSQRASASASEAKQSKAKHNIQFSKKTGLVFSRNAISFPEITCDAPRRESSAFAHTYMPHIHAAAAPAYDGEGPSSVGSWRCTHSPTLEEKEKDTYGVERWEKGIVASVIEVRRGRISNESRRRFSTFIANGTL</sequence>